<proteinExistence type="predicted"/>
<accession>A0ABT3MZY1</accession>
<dbReference type="InterPro" id="IPR036061">
    <property type="entry name" value="CheW-like_dom_sf"/>
</dbReference>
<dbReference type="Proteomes" id="UP001209854">
    <property type="component" value="Unassembled WGS sequence"/>
</dbReference>
<keyword evidence="4" id="KW-1185">Reference proteome</keyword>
<gene>
    <name evidence="3" type="ORF">NX722_20445</name>
</gene>
<dbReference type="Gene3D" id="2.40.50.180">
    <property type="entry name" value="CheA-289, Domain 4"/>
    <property type="match status" value="1"/>
</dbReference>
<evidence type="ECO:0000259" key="2">
    <source>
        <dbReference type="PROSITE" id="PS50851"/>
    </source>
</evidence>
<feature type="region of interest" description="Disordered" evidence="1">
    <location>
        <begin position="1"/>
        <end position="22"/>
    </location>
</feature>
<dbReference type="PANTHER" id="PTHR22617">
    <property type="entry name" value="CHEMOTAXIS SENSOR HISTIDINE KINASE-RELATED"/>
    <property type="match status" value="1"/>
</dbReference>
<evidence type="ECO:0000313" key="4">
    <source>
        <dbReference type="Proteomes" id="UP001209854"/>
    </source>
</evidence>
<sequence>MSEETAMPTPTDEKAPASNDEPTVLKPFDLLQQIQTQVILHAKEPPEYREQKAPWLGIGFRMNQQSYVTGIGDVTEILPVPNITPLPGTKSWAKGVSNVRGRLVPIIDLPEFLGLPAPSDRTTRRIMVVDRKQLVVGLIVDEVQGMVQFPPECFTEEAQTTTADNTEAVNYFIEGCYSQEKNHPVFSIDKLVSHSDFLMAASE</sequence>
<dbReference type="SUPFAM" id="SSF50341">
    <property type="entry name" value="CheW-like"/>
    <property type="match status" value="1"/>
</dbReference>
<dbReference type="EMBL" id="JAPFCC010000001">
    <property type="protein sequence ID" value="MCW7554945.1"/>
    <property type="molecule type" value="Genomic_DNA"/>
</dbReference>
<dbReference type="RefSeq" id="WP_262564702.1">
    <property type="nucleotide sequence ID" value="NZ_JAPFCC010000001.1"/>
</dbReference>
<feature type="domain" description="CheW-like" evidence="2">
    <location>
        <begin position="54"/>
        <end position="197"/>
    </location>
</feature>
<dbReference type="InterPro" id="IPR039315">
    <property type="entry name" value="CheW"/>
</dbReference>
<reference evidence="3 4" key="1">
    <citation type="submission" date="2022-10" db="EMBL/GenBank/DDBJ databases">
        <title>High-quality genome sequences of two octocoral-associated bacteria, Endozoicomonas euniceicola EF212 and Endozoicomonas gorgoniicola PS125.</title>
        <authorList>
            <person name="Chiou Y.-J."/>
            <person name="Chen Y.-H."/>
        </authorList>
    </citation>
    <scope>NUCLEOTIDE SEQUENCE [LARGE SCALE GENOMIC DNA]</scope>
    <source>
        <strain evidence="3 4">PS125</strain>
    </source>
</reference>
<dbReference type="InterPro" id="IPR002545">
    <property type="entry name" value="CheW-lke_dom"/>
</dbReference>
<name>A0ABT3MZY1_9GAMM</name>
<organism evidence="3 4">
    <name type="scientific">Endozoicomonas gorgoniicola</name>
    <dbReference type="NCBI Taxonomy" id="1234144"/>
    <lineage>
        <taxon>Bacteria</taxon>
        <taxon>Pseudomonadati</taxon>
        <taxon>Pseudomonadota</taxon>
        <taxon>Gammaproteobacteria</taxon>
        <taxon>Oceanospirillales</taxon>
        <taxon>Endozoicomonadaceae</taxon>
        <taxon>Endozoicomonas</taxon>
    </lineage>
</organism>
<dbReference type="SMART" id="SM00260">
    <property type="entry name" value="CheW"/>
    <property type="match status" value="1"/>
</dbReference>
<evidence type="ECO:0000313" key="3">
    <source>
        <dbReference type="EMBL" id="MCW7554945.1"/>
    </source>
</evidence>
<dbReference type="PANTHER" id="PTHR22617:SF43">
    <property type="entry name" value="PROTEIN PILI"/>
    <property type="match status" value="1"/>
</dbReference>
<dbReference type="Pfam" id="PF01584">
    <property type="entry name" value="CheW"/>
    <property type="match status" value="1"/>
</dbReference>
<evidence type="ECO:0000256" key="1">
    <source>
        <dbReference type="SAM" id="MobiDB-lite"/>
    </source>
</evidence>
<comment type="caution">
    <text evidence="3">The sequence shown here is derived from an EMBL/GenBank/DDBJ whole genome shotgun (WGS) entry which is preliminary data.</text>
</comment>
<dbReference type="PROSITE" id="PS50851">
    <property type="entry name" value="CHEW"/>
    <property type="match status" value="1"/>
</dbReference>
<dbReference type="Gene3D" id="2.30.30.40">
    <property type="entry name" value="SH3 Domains"/>
    <property type="match status" value="1"/>
</dbReference>
<protein>
    <submittedName>
        <fullName evidence="3">Chemotaxis protein CheW</fullName>
    </submittedName>
</protein>